<evidence type="ECO:0000256" key="5">
    <source>
        <dbReference type="ARBA" id="ARBA00023136"/>
    </source>
</evidence>
<keyword evidence="5 6" id="KW-0472">Membrane</keyword>
<dbReference type="Proteomes" id="UP001431131">
    <property type="component" value="Unassembled WGS sequence"/>
</dbReference>
<keyword evidence="2" id="KW-1003">Cell membrane</keyword>
<feature type="transmembrane region" description="Helical" evidence="6">
    <location>
        <begin position="452"/>
        <end position="475"/>
    </location>
</feature>
<evidence type="ECO:0000313" key="8">
    <source>
        <dbReference type="Proteomes" id="UP001431131"/>
    </source>
</evidence>
<feature type="transmembrane region" description="Helical" evidence="6">
    <location>
        <begin position="364"/>
        <end position="385"/>
    </location>
</feature>
<feature type="transmembrane region" description="Helical" evidence="6">
    <location>
        <begin position="166"/>
        <end position="188"/>
    </location>
</feature>
<dbReference type="CDD" id="cd13124">
    <property type="entry name" value="MATE_SpoVB_like"/>
    <property type="match status" value="1"/>
</dbReference>
<dbReference type="Pfam" id="PF01943">
    <property type="entry name" value="Polysacc_synt"/>
    <property type="match status" value="1"/>
</dbReference>
<dbReference type="RefSeq" id="WP_240256847.1">
    <property type="nucleotide sequence ID" value="NZ_JAKTTI010000030.1"/>
</dbReference>
<evidence type="ECO:0000256" key="6">
    <source>
        <dbReference type="SAM" id="Phobius"/>
    </source>
</evidence>
<comment type="caution">
    <text evidence="7">The sequence shown here is derived from an EMBL/GenBank/DDBJ whole genome shotgun (WGS) entry which is preliminary data.</text>
</comment>
<dbReference type="PANTHER" id="PTHR30250">
    <property type="entry name" value="PST FAMILY PREDICTED COLANIC ACID TRANSPORTER"/>
    <property type="match status" value="1"/>
</dbReference>
<feature type="transmembrane region" description="Helical" evidence="6">
    <location>
        <begin position="53"/>
        <end position="76"/>
    </location>
</feature>
<feature type="transmembrane region" description="Helical" evidence="6">
    <location>
        <begin position="291"/>
        <end position="311"/>
    </location>
</feature>
<keyword evidence="4 6" id="KW-1133">Transmembrane helix</keyword>
<dbReference type="PANTHER" id="PTHR30250:SF29">
    <property type="entry name" value="POLYSACCHARIDE BIOSYNTHESIS PROTEIN C-TERMINAL DOMAIN-CONTAINING PROTEIN"/>
    <property type="match status" value="1"/>
</dbReference>
<feature type="transmembrane region" description="Helical" evidence="6">
    <location>
        <begin position="194"/>
        <end position="214"/>
    </location>
</feature>
<feature type="transmembrane region" description="Helical" evidence="6">
    <location>
        <begin position="392"/>
        <end position="408"/>
    </location>
</feature>
<evidence type="ECO:0000313" key="7">
    <source>
        <dbReference type="EMBL" id="MCH1626931.1"/>
    </source>
</evidence>
<feature type="transmembrane region" description="Helical" evidence="6">
    <location>
        <begin position="12"/>
        <end position="33"/>
    </location>
</feature>
<dbReference type="PIRSF" id="PIRSF038958">
    <property type="entry name" value="PG_synth_SpoVB"/>
    <property type="match status" value="1"/>
</dbReference>
<reference evidence="7" key="1">
    <citation type="submission" date="2022-02" db="EMBL/GenBank/DDBJ databases">
        <title>Fredinandcohnia quinoae sp. nov. isolated from Chenopodium quinoa seeds.</title>
        <authorList>
            <person name="Saati-Santamaria Z."/>
            <person name="Flores-Felix J.D."/>
            <person name="Igual J.M."/>
            <person name="Velazquez E."/>
            <person name="Garcia-Fraile P."/>
            <person name="Martinez-Molina E."/>
        </authorList>
    </citation>
    <scope>NUCLEOTIDE SEQUENCE</scope>
    <source>
        <strain evidence="7">SECRCQ15</strain>
    </source>
</reference>
<evidence type="ECO:0000256" key="3">
    <source>
        <dbReference type="ARBA" id="ARBA00022692"/>
    </source>
</evidence>
<evidence type="ECO:0000256" key="2">
    <source>
        <dbReference type="ARBA" id="ARBA00022475"/>
    </source>
</evidence>
<feature type="transmembrane region" description="Helical" evidence="6">
    <location>
        <begin position="487"/>
        <end position="509"/>
    </location>
</feature>
<feature type="transmembrane region" description="Helical" evidence="6">
    <location>
        <begin position="420"/>
        <end position="440"/>
    </location>
</feature>
<dbReference type="InterPro" id="IPR050833">
    <property type="entry name" value="Poly_Biosynth_Transport"/>
</dbReference>
<feature type="transmembrane region" description="Helical" evidence="6">
    <location>
        <begin position="332"/>
        <end position="352"/>
    </location>
</feature>
<protein>
    <submittedName>
        <fullName evidence="7">Polysaccharide biosynthesis protein</fullName>
    </submittedName>
</protein>
<dbReference type="EMBL" id="JAKTTI010000030">
    <property type="protein sequence ID" value="MCH1626931.1"/>
    <property type="molecule type" value="Genomic_DNA"/>
</dbReference>
<feature type="transmembrane region" description="Helical" evidence="6">
    <location>
        <begin position="235"/>
        <end position="259"/>
    </location>
</feature>
<feature type="transmembrane region" description="Helical" evidence="6">
    <location>
        <begin position="125"/>
        <end position="145"/>
    </location>
</feature>
<name>A0AAW5EA69_9BACI</name>
<organism evidence="7 8">
    <name type="scientific">Fredinandcohnia quinoae</name>
    <dbReference type="NCBI Taxonomy" id="2918902"/>
    <lineage>
        <taxon>Bacteria</taxon>
        <taxon>Bacillati</taxon>
        <taxon>Bacillota</taxon>
        <taxon>Bacilli</taxon>
        <taxon>Bacillales</taxon>
        <taxon>Bacillaceae</taxon>
        <taxon>Fredinandcohnia</taxon>
    </lineage>
</organism>
<proteinExistence type="predicted"/>
<sequence>MDVQSGSRVKKIWEGTFALTIAGLITKILSAGYRIPYQNIAGDLGFYIYQQAYPIYGIALIFSTYGFPVIISKLLVEKNQQNDHAAVVKILYITFFTLFSIGLLLFSLLYWGAGLVARWMGDENLFPLIKVISFSFLLLPFISVLRGSFQGQGIMIPTAVSQVTEQFIRVVTILVASFLLLDQGYSAYEAGAGAIFGSITGGFAAILTLLFFIFKRKHKLKNPLTYKSTVRSRDIVRVLLTQGITICISALLLILFQLIDSFTVYSLLTTGGMDETVAKQVKGIYDRGQPLIQLGTIVATSLSLSLVPLIASAKVRKDLPFIHEKVNLSIRLSIVVGVGAAIGLACVLEPTNKMLFKNNFGTNVLIIIGLSILFTSLSQTITAILQGLGHPYLPALSVIVGMFVKWQLNQLLIPELHTVGAAIATVIAFCVITGLHLFILHFKLPGAVKSWLFVKHVFFATLIMAIVIVGYLSIVEMIFPSLLTSRIFASFESISAVFLGGFIYLFFILKGRVFSEEEISLLPISSKGKVFIDSMMKRW</sequence>
<keyword evidence="3 6" id="KW-0812">Transmembrane</keyword>
<dbReference type="InterPro" id="IPR024923">
    <property type="entry name" value="PG_synth_SpoVB"/>
</dbReference>
<accession>A0AAW5EA69</accession>
<comment type="subcellular location">
    <subcellularLocation>
        <location evidence="1">Cell membrane</location>
        <topology evidence="1">Multi-pass membrane protein</topology>
    </subcellularLocation>
</comment>
<keyword evidence="8" id="KW-1185">Reference proteome</keyword>
<dbReference type="GO" id="GO:0005886">
    <property type="term" value="C:plasma membrane"/>
    <property type="evidence" value="ECO:0007669"/>
    <property type="project" value="UniProtKB-SubCell"/>
</dbReference>
<feature type="transmembrane region" description="Helical" evidence="6">
    <location>
        <begin position="88"/>
        <end position="113"/>
    </location>
</feature>
<evidence type="ECO:0000256" key="4">
    <source>
        <dbReference type="ARBA" id="ARBA00022989"/>
    </source>
</evidence>
<evidence type="ECO:0000256" key="1">
    <source>
        <dbReference type="ARBA" id="ARBA00004651"/>
    </source>
</evidence>
<dbReference type="AlphaFoldDB" id="A0AAW5EA69"/>
<gene>
    <name evidence="7" type="ORF">MJG50_16480</name>
</gene>
<dbReference type="InterPro" id="IPR002797">
    <property type="entry name" value="Polysacc_synth"/>
</dbReference>